<dbReference type="Proteomes" id="UP000448575">
    <property type="component" value="Unassembled WGS sequence"/>
</dbReference>
<sequence>MTYFVDIFSIDTFEAFAKTDKTITGFHIDRKAWVAKIAPGDMIVCYVKGVSCWFGLLEVTGPMQEVAAGSEVIENYTLQLPTQAKVWLDKGKLLPIKRPDVWNKLSFTQNIAPGAGGWNWILRSSAVRLNPADGAALAALMAAQAKAPIPDGITDEQWEKKRGYKMVNAEGKTVSIQVPEPEVSTEHAATAPAEVQAFSAAPVRTSHKMQALLADIGLAMGFEVWIPKADKEAVASEMVEPKLLTHLPSSQFSEPAAKTVEQIDVLWLQKKSIVRAFEVEHTTAVYSGLLRMADLLALQPNFLIKLHIVAPDERRKKVFQELQRPAFAIFNQGSLATLCTYLPYEKIEQLALDPNLEYLKHDILEKLEEAAEPDFDSLS</sequence>
<dbReference type="EMBL" id="WWCJ01000007">
    <property type="protein sequence ID" value="MYN02793.1"/>
    <property type="molecule type" value="Genomic_DNA"/>
</dbReference>
<proteinExistence type="predicted"/>
<protein>
    <recommendedName>
        <fullName evidence="3">EVE domain-containing protein</fullName>
    </recommendedName>
</protein>
<name>A0A6N9HI75_9BURK</name>
<comment type="caution">
    <text evidence="1">The sequence shown here is derived from an EMBL/GenBank/DDBJ whole genome shotgun (WGS) entry which is preliminary data.</text>
</comment>
<keyword evidence="2" id="KW-1185">Reference proteome</keyword>
<evidence type="ECO:0000313" key="2">
    <source>
        <dbReference type="Proteomes" id="UP000448575"/>
    </source>
</evidence>
<evidence type="ECO:0008006" key="3">
    <source>
        <dbReference type="Google" id="ProtNLM"/>
    </source>
</evidence>
<accession>A0A6N9HI75</accession>
<evidence type="ECO:0000313" key="1">
    <source>
        <dbReference type="EMBL" id="MYN02793.1"/>
    </source>
</evidence>
<reference evidence="1 2" key="1">
    <citation type="submission" date="2019-12" db="EMBL/GenBank/DDBJ databases">
        <title>Novel species isolated from a subtropical stream in China.</title>
        <authorList>
            <person name="Lu H."/>
        </authorList>
    </citation>
    <scope>NUCLEOTIDE SEQUENCE [LARGE SCALE GENOMIC DNA]</scope>
    <source>
        <strain evidence="1 2">DS3</strain>
    </source>
</reference>
<gene>
    <name evidence="1" type="ORF">GTP41_11850</name>
</gene>
<dbReference type="Gene3D" id="3.10.590.10">
    <property type="entry name" value="ph1033 like domains"/>
    <property type="match status" value="1"/>
</dbReference>
<organism evidence="1 2">
    <name type="scientific">Pseudoduganella guangdongensis</name>
    <dbReference type="NCBI Taxonomy" id="2692179"/>
    <lineage>
        <taxon>Bacteria</taxon>
        <taxon>Pseudomonadati</taxon>
        <taxon>Pseudomonadota</taxon>
        <taxon>Betaproteobacteria</taxon>
        <taxon>Burkholderiales</taxon>
        <taxon>Oxalobacteraceae</taxon>
        <taxon>Telluria group</taxon>
        <taxon>Pseudoduganella</taxon>
    </lineage>
</organism>
<dbReference type="AlphaFoldDB" id="A0A6N9HI75"/>
<dbReference type="RefSeq" id="WP_161025783.1">
    <property type="nucleotide sequence ID" value="NZ_WWCJ01000007.1"/>
</dbReference>